<gene>
    <name evidence="2" type="ORF">FIBSPDRAFT_943003</name>
</gene>
<reference evidence="2 3" key="1">
    <citation type="journal article" date="2016" name="Mol. Biol. Evol.">
        <title>Comparative Genomics of Early-Diverging Mushroom-Forming Fungi Provides Insights into the Origins of Lignocellulose Decay Capabilities.</title>
        <authorList>
            <person name="Nagy L.G."/>
            <person name="Riley R."/>
            <person name="Tritt A."/>
            <person name="Adam C."/>
            <person name="Daum C."/>
            <person name="Floudas D."/>
            <person name="Sun H."/>
            <person name="Yadav J.S."/>
            <person name="Pangilinan J."/>
            <person name="Larsson K.H."/>
            <person name="Matsuura K."/>
            <person name="Barry K."/>
            <person name="Labutti K."/>
            <person name="Kuo R."/>
            <person name="Ohm R.A."/>
            <person name="Bhattacharya S.S."/>
            <person name="Shirouzu T."/>
            <person name="Yoshinaga Y."/>
            <person name="Martin F.M."/>
            <person name="Grigoriev I.V."/>
            <person name="Hibbett D.S."/>
        </authorList>
    </citation>
    <scope>NUCLEOTIDE SEQUENCE [LARGE SCALE GENOMIC DNA]</scope>
    <source>
        <strain evidence="2 3">CBS 109695</strain>
    </source>
</reference>
<dbReference type="AlphaFoldDB" id="A0A166WLZ3"/>
<accession>A0A166WLZ3</accession>
<feature type="region of interest" description="Disordered" evidence="1">
    <location>
        <begin position="276"/>
        <end position="307"/>
    </location>
</feature>
<sequence length="377" mass="41247">MTDTVICPVLRSVDKWPLWKMRIRSKFDAAGVTGFAYGEVLHYSSQVSSQTSSSASAIYPSIYPSISTQVSHSRDTWEARDRKAISIIQDHLDDTLAIEFMDAKTSKDLMSSLTLKFEGTNTGPRAFLAFKGLVDTKWDGKEEISELVSRLRVYQHTLTALGFPLDDTIYMSVLLYTLPDTPENAQLWSTITSSVAKNDVLTFAHVEAHFTTNALICAAGKPSSPSSTAASSEAALNAAPSRLSQASKFYCSLHKDNASHNTPDCFALKKQEAEKKGKKGWKDRGKGKAEAHSAQEDISDSESEGETAAAAMYRHTHVSQKSKTLISAYTASEPSPTGHLLLDSGASSPMVPHIEWFEPDSLKMLDPPRAIGFRDDS</sequence>
<feature type="compositionally biased region" description="Basic and acidic residues" evidence="1">
    <location>
        <begin position="276"/>
        <end position="295"/>
    </location>
</feature>
<dbReference type="EMBL" id="KV417481">
    <property type="protein sequence ID" value="KZP33893.1"/>
    <property type="molecule type" value="Genomic_DNA"/>
</dbReference>
<evidence type="ECO:0000313" key="2">
    <source>
        <dbReference type="EMBL" id="KZP33893.1"/>
    </source>
</evidence>
<dbReference type="Pfam" id="PF14223">
    <property type="entry name" value="Retrotran_gag_2"/>
    <property type="match status" value="1"/>
</dbReference>
<evidence type="ECO:0000313" key="3">
    <source>
        <dbReference type="Proteomes" id="UP000076532"/>
    </source>
</evidence>
<keyword evidence="3" id="KW-1185">Reference proteome</keyword>
<organism evidence="2 3">
    <name type="scientific">Athelia psychrophila</name>
    <dbReference type="NCBI Taxonomy" id="1759441"/>
    <lineage>
        <taxon>Eukaryota</taxon>
        <taxon>Fungi</taxon>
        <taxon>Dikarya</taxon>
        <taxon>Basidiomycota</taxon>
        <taxon>Agaricomycotina</taxon>
        <taxon>Agaricomycetes</taxon>
        <taxon>Agaricomycetidae</taxon>
        <taxon>Atheliales</taxon>
        <taxon>Atheliaceae</taxon>
        <taxon>Athelia</taxon>
    </lineage>
</organism>
<proteinExistence type="predicted"/>
<protein>
    <submittedName>
        <fullName evidence="2">Uncharacterized protein</fullName>
    </submittedName>
</protein>
<name>A0A166WLZ3_9AGAM</name>
<evidence type="ECO:0000256" key="1">
    <source>
        <dbReference type="SAM" id="MobiDB-lite"/>
    </source>
</evidence>
<dbReference type="Proteomes" id="UP000076532">
    <property type="component" value="Unassembled WGS sequence"/>
</dbReference>